<evidence type="ECO:0000256" key="1">
    <source>
        <dbReference type="ARBA" id="ARBA00022553"/>
    </source>
</evidence>
<reference evidence="10 11" key="1">
    <citation type="submission" date="2012-06" db="EMBL/GenBank/DDBJ databases">
        <title>Finished chromosome of genome of Crinalium epipsammum PCC 9333.</title>
        <authorList>
            <consortium name="US DOE Joint Genome Institute"/>
            <person name="Gugger M."/>
            <person name="Coursin T."/>
            <person name="Rippka R."/>
            <person name="Tandeau De Marsac N."/>
            <person name="Huntemann M."/>
            <person name="Wei C.-L."/>
            <person name="Han J."/>
            <person name="Detter J.C."/>
            <person name="Han C."/>
            <person name="Tapia R."/>
            <person name="Davenport K."/>
            <person name="Daligault H."/>
            <person name="Erkkila T."/>
            <person name="Gu W."/>
            <person name="Munk A.C.C."/>
            <person name="Teshima H."/>
            <person name="Xu Y."/>
            <person name="Chain P."/>
            <person name="Chen A."/>
            <person name="Krypides N."/>
            <person name="Mavromatis K."/>
            <person name="Markowitz V."/>
            <person name="Szeto E."/>
            <person name="Ivanova N."/>
            <person name="Mikhailova N."/>
            <person name="Ovchinnikova G."/>
            <person name="Pagani I."/>
            <person name="Pati A."/>
            <person name="Goodwin L."/>
            <person name="Peters L."/>
            <person name="Pitluck S."/>
            <person name="Woyke T."/>
            <person name="Kerfeld C."/>
        </authorList>
    </citation>
    <scope>NUCLEOTIDE SEQUENCE [LARGE SCALE GENOMIC DNA]</scope>
    <source>
        <strain evidence="10 11">PCC 9333</strain>
    </source>
</reference>
<evidence type="ECO:0000259" key="8">
    <source>
        <dbReference type="PROSITE" id="PS50112"/>
    </source>
</evidence>
<keyword evidence="6" id="KW-0902">Two-component regulatory system</keyword>
<dbReference type="AlphaFoldDB" id="K9W3N8"/>
<dbReference type="SUPFAM" id="SSF55785">
    <property type="entry name" value="PYP-like sensor domain (PAS domain)"/>
    <property type="match status" value="3"/>
</dbReference>
<dbReference type="PROSITE" id="PS50109">
    <property type="entry name" value="HIS_KIN"/>
    <property type="match status" value="1"/>
</dbReference>
<evidence type="ECO:0000256" key="5">
    <source>
        <dbReference type="ARBA" id="ARBA00022840"/>
    </source>
</evidence>
<evidence type="ECO:0000256" key="6">
    <source>
        <dbReference type="ARBA" id="ARBA00023012"/>
    </source>
</evidence>
<dbReference type="Gene3D" id="3.30.565.10">
    <property type="entry name" value="Histidine kinase-like ATPase, C-terminal domain"/>
    <property type="match status" value="1"/>
</dbReference>
<proteinExistence type="predicted"/>
<dbReference type="PANTHER" id="PTHR43065:SF23">
    <property type="entry name" value="SENSOR HISTIDINE KINASE PDTAS"/>
    <property type="match status" value="1"/>
</dbReference>
<feature type="domain" description="PAC" evidence="9">
    <location>
        <begin position="263"/>
        <end position="316"/>
    </location>
</feature>
<dbReference type="Pfam" id="PF08447">
    <property type="entry name" value="PAS_3"/>
    <property type="match status" value="1"/>
</dbReference>
<accession>K9W3N8</accession>
<feature type="domain" description="PAS" evidence="8">
    <location>
        <begin position="488"/>
        <end position="561"/>
    </location>
</feature>
<dbReference type="InterPro" id="IPR000700">
    <property type="entry name" value="PAS-assoc_C"/>
</dbReference>
<dbReference type="Pfam" id="PF07568">
    <property type="entry name" value="HisKA_2"/>
    <property type="match status" value="1"/>
</dbReference>
<feature type="domain" description="PAC" evidence="9">
    <location>
        <begin position="563"/>
        <end position="615"/>
    </location>
</feature>
<gene>
    <name evidence="10" type="ORF">Cri9333_3586</name>
</gene>
<dbReference type="SMART" id="SM00387">
    <property type="entry name" value="HATPase_c"/>
    <property type="match status" value="1"/>
</dbReference>
<dbReference type="Pfam" id="PF02518">
    <property type="entry name" value="HATPase_c"/>
    <property type="match status" value="1"/>
</dbReference>
<dbReference type="InterPro" id="IPR003018">
    <property type="entry name" value="GAF"/>
</dbReference>
<dbReference type="SUPFAM" id="SSF55874">
    <property type="entry name" value="ATPase domain of HSP90 chaperone/DNA topoisomerase II/histidine kinase"/>
    <property type="match status" value="1"/>
</dbReference>
<dbReference type="eggNOG" id="COG3920">
    <property type="taxonomic scope" value="Bacteria"/>
</dbReference>
<dbReference type="eggNOG" id="COG2202">
    <property type="taxonomic scope" value="Bacteria"/>
</dbReference>
<evidence type="ECO:0000256" key="4">
    <source>
        <dbReference type="ARBA" id="ARBA00022777"/>
    </source>
</evidence>
<dbReference type="PROSITE" id="PS50112">
    <property type="entry name" value="PAS"/>
    <property type="match status" value="3"/>
</dbReference>
<dbReference type="KEGG" id="cep:Cri9333_3586"/>
<dbReference type="OrthoDB" id="432643at2"/>
<dbReference type="EMBL" id="CP003620">
    <property type="protein sequence ID" value="AFZ14409.1"/>
    <property type="molecule type" value="Genomic_DNA"/>
</dbReference>
<dbReference type="eggNOG" id="COG2203">
    <property type="taxonomic scope" value="Bacteria"/>
</dbReference>
<dbReference type="GO" id="GO:0005524">
    <property type="term" value="F:ATP binding"/>
    <property type="evidence" value="ECO:0007669"/>
    <property type="project" value="UniProtKB-KW"/>
</dbReference>
<sequence length="826" mass="92691">MNNQPLKNEATPLVAINQYQILDTEPEAAFDDIARLATLVCGTPIALINLIDGNRQWLKSNIGLNVKELPLVAGFCRICIEQGDVLLIADTLADEQFAINLVVQNHPHVRFYAGAPLITPDGNAIGTLCAIDTKPRELRAEQVEALRALSRQVVNLLELRRHVTELESMIALQQVTQSALQESEERYRSVVTAMQEGIVLHQADGTILTCNPSAERILGLSAEQIVGRTSVDPRWRTVDSDGSVFPGETYPAMLTLRTGKPCSNVVMGVHKPDGVITWISINSQPLYLPGETTPYAVVASFSDITAQKLAEAALQQANETLELKVQERTVLLQQAIEQLETEARSRVQAEETLNKEREFLKALLENLSDGIVVCDENGILTLFNRATRKFHGMPQQPLPPEEWAQLYDLYLPDGCTPMQKEDIPLYQALQGKTIRDVEMVIVPRQGKVRIVLASGQAIIDRHGKKLGAVLVMHDITAHKAIEAALIESESRLNSILNSIQDAVWSIAYDTFEILYLNPASEKLHARSRQDFFDNPYLWHEVIHPDDKDSVENYMKKLLETGSIEHEYRIIRADGEVRWANNKGWLVYDYTGKPVRIDGLASDITERKQAEDKLKASLQEKETLLKEVHHRVKNNLQIISSLLRLQSKQIRDADVLELFQESQNRVRTMALIHEKLYQSDNLAKIDFLEYIQTLIQELSRSYGASKQAIAFKLNIEKVHLEVDMAIPCGLIINELVSNSLKYAFKDRQTGEIDISLVQHSQSNSFILTISDNGVGLPQNLDFRKTQSLGLQLVCRLTKQLGGSINLNPSQGTAFQIIFPTPSEQEYN</sequence>
<feature type="domain" description="PAS" evidence="8">
    <location>
        <begin position="183"/>
        <end position="231"/>
    </location>
</feature>
<evidence type="ECO:0000259" key="7">
    <source>
        <dbReference type="PROSITE" id="PS50109"/>
    </source>
</evidence>
<dbReference type="InterPro" id="IPR005467">
    <property type="entry name" value="His_kinase_dom"/>
</dbReference>
<feature type="domain" description="PAC" evidence="9">
    <location>
        <begin position="435"/>
        <end position="487"/>
    </location>
</feature>
<dbReference type="Gene3D" id="3.30.450.20">
    <property type="entry name" value="PAS domain"/>
    <property type="match status" value="3"/>
</dbReference>
<keyword evidence="4 10" id="KW-0418">Kinase</keyword>
<evidence type="ECO:0000256" key="3">
    <source>
        <dbReference type="ARBA" id="ARBA00022741"/>
    </source>
</evidence>
<dbReference type="Pfam" id="PF00989">
    <property type="entry name" value="PAS"/>
    <property type="match status" value="2"/>
</dbReference>
<dbReference type="RefSeq" id="WP_015204514.1">
    <property type="nucleotide sequence ID" value="NC_019753.1"/>
</dbReference>
<dbReference type="CDD" id="cd00130">
    <property type="entry name" value="PAS"/>
    <property type="match status" value="3"/>
</dbReference>
<dbReference type="SMART" id="SM00065">
    <property type="entry name" value="GAF"/>
    <property type="match status" value="1"/>
</dbReference>
<dbReference type="NCBIfam" id="TIGR00229">
    <property type="entry name" value="sensory_box"/>
    <property type="match status" value="3"/>
</dbReference>
<keyword evidence="11" id="KW-1185">Reference proteome</keyword>
<dbReference type="HOGENOM" id="CLU_000445_114_57_3"/>
<evidence type="ECO:0000313" key="10">
    <source>
        <dbReference type="EMBL" id="AFZ14409.1"/>
    </source>
</evidence>
<evidence type="ECO:0000313" key="11">
    <source>
        <dbReference type="Proteomes" id="UP000010472"/>
    </source>
</evidence>
<organism evidence="10 11">
    <name type="scientific">Crinalium epipsammum PCC 9333</name>
    <dbReference type="NCBI Taxonomy" id="1173022"/>
    <lineage>
        <taxon>Bacteria</taxon>
        <taxon>Bacillati</taxon>
        <taxon>Cyanobacteriota</taxon>
        <taxon>Cyanophyceae</taxon>
        <taxon>Gomontiellales</taxon>
        <taxon>Gomontiellaceae</taxon>
        <taxon>Crinalium</taxon>
    </lineage>
</organism>
<keyword evidence="2" id="KW-0808">Transferase</keyword>
<keyword evidence="3" id="KW-0547">Nucleotide-binding</keyword>
<dbReference type="PROSITE" id="PS50113">
    <property type="entry name" value="PAC"/>
    <property type="match status" value="3"/>
</dbReference>
<dbReference type="SMART" id="SM00091">
    <property type="entry name" value="PAS"/>
    <property type="match status" value="3"/>
</dbReference>
<dbReference type="Proteomes" id="UP000010472">
    <property type="component" value="Chromosome"/>
</dbReference>
<feature type="domain" description="Histidine kinase" evidence="7">
    <location>
        <begin position="626"/>
        <end position="821"/>
    </location>
</feature>
<dbReference type="Gene3D" id="3.30.450.40">
    <property type="match status" value="1"/>
</dbReference>
<dbReference type="GO" id="GO:0016301">
    <property type="term" value="F:kinase activity"/>
    <property type="evidence" value="ECO:0007669"/>
    <property type="project" value="UniProtKB-KW"/>
</dbReference>
<dbReference type="STRING" id="1173022.Cri9333_3586"/>
<dbReference type="SUPFAM" id="SSF55781">
    <property type="entry name" value="GAF domain-like"/>
    <property type="match status" value="1"/>
</dbReference>
<dbReference type="InterPro" id="IPR035965">
    <property type="entry name" value="PAS-like_dom_sf"/>
</dbReference>
<dbReference type="PANTHER" id="PTHR43065">
    <property type="entry name" value="SENSOR HISTIDINE KINASE"/>
    <property type="match status" value="1"/>
</dbReference>
<dbReference type="InterPro" id="IPR003594">
    <property type="entry name" value="HATPase_dom"/>
</dbReference>
<protein>
    <submittedName>
        <fullName evidence="10">Signal transduction histidine kinase</fullName>
    </submittedName>
</protein>
<evidence type="ECO:0000256" key="2">
    <source>
        <dbReference type="ARBA" id="ARBA00022679"/>
    </source>
</evidence>
<dbReference type="GO" id="GO:0006355">
    <property type="term" value="P:regulation of DNA-templated transcription"/>
    <property type="evidence" value="ECO:0007669"/>
    <property type="project" value="InterPro"/>
</dbReference>
<keyword evidence="1" id="KW-0597">Phosphoprotein</keyword>
<evidence type="ECO:0000259" key="9">
    <source>
        <dbReference type="PROSITE" id="PS50113"/>
    </source>
</evidence>
<dbReference type="InterPro" id="IPR000014">
    <property type="entry name" value="PAS"/>
</dbReference>
<feature type="domain" description="PAS" evidence="8">
    <location>
        <begin position="356"/>
        <end position="432"/>
    </location>
</feature>
<dbReference type="GO" id="GO:0000160">
    <property type="term" value="P:phosphorelay signal transduction system"/>
    <property type="evidence" value="ECO:0007669"/>
    <property type="project" value="UniProtKB-KW"/>
</dbReference>
<dbReference type="SMART" id="SM00086">
    <property type="entry name" value="PAC"/>
    <property type="match status" value="3"/>
</dbReference>
<dbReference type="InterPro" id="IPR013767">
    <property type="entry name" value="PAS_fold"/>
</dbReference>
<dbReference type="InterPro" id="IPR013655">
    <property type="entry name" value="PAS_fold_3"/>
</dbReference>
<keyword evidence="5" id="KW-0067">ATP-binding</keyword>
<dbReference type="InterPro" id="IPR036890">
    <property type="entry name" value="HATPase_C_sf"/>
</dbReference>
<dbReference type="InterPro" id="IPR001610">
    <property type="entry name" value="PAC"/>
</dbReference>
<dbReference type="InterPro" id="IPR029016">
    <property type="entry name" value="GAF-like_dom_sf"/>
</dbReference>
<dbReference type="Pfam" id="PF01590">
    <property type="entry name" value="GAF"/>
    <property type="match status" value="1"/>
</dbReference>
<name>K9W3N8_9CYAN</name>
<dbReference type="InterPro" id="IPR011495">
    <property type="entry name" value="Sig_transdc_His_kin_sub2_dim/P"/>
</dbReference>